<sequence length="107" mass="12545">MPTRLLENSRSYSHFILQCVGWLLLWFRVSFFSPPISFPQVTPVSGCVGMCIYFCSFICAFISGLMKPTCRNTYRSGYLSYFLLEFTFRLFEDFAHYFPTCYILFSA</sequence>
<keyword evidence="3" id="KW-1185">Reference proteome</keyword>
<reference evidence="2" key="1">
    <citation type="submission" date="2022-03" db="EMBL/GenBank/DDBJ databases">
        <authorList>
            <person name="Sayadi A."/>
        </authorList>
    </citation>
    <scope>NUCLEOTIDE SEQUENCE</scope>
</reference>
<feature type="transmembrane region" description="Helical" evidence="1">
    <location>
        <begin position="43"/>
        <end position="66"/>
    </location>
</feature>
<comment type="caution">
    <text evidence="2">The sequence shown here is derived from an EMBL/GenBank/DDBJ whole genome shotgun (WGS) entry which is preliminary data.</text>
</comment>
<protein>
    <submittedName>
        <fullName evidence="2">Uncharacterized protein</fullName>
    </submittedName>
</protein>
<name>A0A9P0M2L4_ACAOB</name>
<keyword evidence="1" id="KW-0812">Transmembrane</keyword>
<evidence type="ECO:0000313" key="2">
    <source>
        <dbReference type="EMBL" id="CAH2006032.1"/>
    </source>
</evidence>
<keyword evidence="1" id="KW-0472">Membrane</keyword>
<accession>A0A9P0M2L4</accession>
<dbReference type="EMBL" id="CAKOFQ010007666">
    <property type="protein sequence ID" value="CAH2006032.1"/>
    <property type="molecule type" value="Genomic_DNA"/>
</dbReference>
<dbReference type="AlphaFoldDB" id="A0A9P0M2L4"/>
<feature type="transmembrane region" description="Helical" evidence="1">
    <location>
        <begin position="12"/>
        <end position="31"/>
    </location>
</feature>
<evidence type="ECO:0000256" key="1">
    <source>
        <dbReference type="SAM" id="Phobius"/>
    </source>
</evidence>
<gene>
    <name evidence="2" type="ORF">ACAOBT_LOCUS28870</name>
</gene>
<organism evidence="2 3">
    <name type="scientific">Acanthoscelides obtectus</name>
    <name type="common">Bean weevil</name>
    <name type="synonym">Bruchus obtectus</name>
    <dbReference type="NCBI Taxonomy" id="200917"/>
    <lineage>
        <taxon>Eukaryota</taxon>
        <taxon>Metazoa</taxon>
        <taxon>Ecdysozoa</taxon>
        <taxon>Arthropoda</taxon>
        <taxon>Hexapoda</taxon>
        <taxon>Insecta</taxon>
        <taxon>Pterygota</taxon>
        <taxon>Neoptera</taxon>
        <taxon>Endopterygota</taxon>
        <taxon>Coleoptera</taxon>
        <taxon>Polyphaga</taxon>
        <taxon>Cucujiformia</taxon>
        <taxon>Chrysomeloidea</taxon>
        <taxon>Chrysomelidae</taxon>
        <taxon>Bruchinae</taxon>
        <taxon>Bruchini</taxon>
        <taxon>Acanthoscelides</taxon>
    </lineage>
</organism>
<proteinExistence type="predicted"/>
<evidence type="ECO:0000313" key="3">
    <source>
        <dbReference type="Proteomes" id="UP001152888"/>
    </source>
</evidence>
<keyword evidence="1" id="KW-1133">Transmembrane helix</keyword>
<dbReference type="Proteomes" id="UP001152888">
    <property type="component" value="Unassembled WGS sequence"/>
</dbReference>